<sequence>MTEIYWAKAQRLVTGLRQSVHQGARGNLGSGLPSADAVFLPTPCNSGRHAPTVTAGGCSITFAGIGRWNEQLACDGDMAVRLSASLGKPIAGHGRSDRRHRRRYLANERTSEAGAPDQ</sequence>
<dbReference type="AlphaFoldDB" id="A0A090DEN4"/>
<gene>
    <name evidence="2" type="ORF">MPL3356_110214</name>
</gene>
<accession>A0A090DEN4</accession>
<name>A0A090DEN4_MESPL</name>
<dbReference type="Proteomes" id="UP000045285">
    <property type="component" value="Unassembled WGS sequence"/>
</dbReference>
<proteinExistence type="predicted"/>
<reference evidence="3" key="1">
    <citation type="submission" date="2014-08" db="EMBL/GenBank/DDBJ databases">
        <authorList>
            <person name="Moulin L."/>
        </authorList>
    </citation>
    <scope>NUCLEOTIDE SEQUENCE [LARGE SCALE GENOMIC DNA]</scope>
</reference>
<organism evidence="2 3">
    <name type="scientific">Mesorhizobium plurifarium</name>
    <dbReference type="NCBI Taxonomy" id="69974"/>
    <lineage>
        <taxon>Bacteria</taxon>
        <taxon>Pseudomonadati</taxon>
        <taxon>Pseudomonadota</taxon>
        <taxon>Alphaproteobacteria</taxon>
        <taxon>Hyphomicrobiales</taxon>
        <taxon>Phyllobacteriaceae</taxon>
        <taxon>Mesorhizobium</taxon>
    </lineage>
</organism>
<keyword evidence="3" id="KW-1185">Reference proteome</keyword>
<protein>
    <submittedName>
        <fullName evidence="2">Uncharacterized protein</fullName>
    </submittedName>
</protein>
<dbReference type="EMBL" id="CCMZ01000003">
    <property type="protein sequence ID" value="CDX11884.1"/>
    <property type="molecule type" value="Genomic_DNA"/>
</dbReference>
<evidence type="ECO:0000256" key="1">
    <source>
        <dbReference type="SAM" id="MobiDB-lite"/>
    </source>
</evidence>
<evidence type="ECO:0000313" key="3">
    <source>
        <dbReference type="Proteomes" id="UP000045285"/>
    </source>
</evidence>
<feature type="region of interest" description="Disordered" evidence="1">
    <location>
        <begin position="86"/>
        <end position="118"/>
    </location>
</feature>
<evidence type="ECO:0000313" key="2">
    <source>
        <dbReference type="EMBL" id="CDX11884.1"/>
    </source>
</evidence>